<evidence type="ECO:0000313" key="2">
    <source>
        <dbReference type="Proteomes" id="UP000460287"/>
    </source>
</evidence>
<keyword evidence="2" id="KW-1185">Reference proteome</keyword>
<dbReference type="Proteomes" id="UP000460287">
    <property type="component" value="Unassembled WGS sequence"/>
</dbReference>
<accession>A0A7X2N024</accession>
<dbReference type="EMBL" id="VULX01000025">
    <property type="protein sequence ID" value="MSR92233.1"/>
    <property type="molecule type" value="Genomic_DNA"/>
</dbReference>
<organism evidence="1 2">
    <name type="scientific">Inconstantimicrobium porci</name>
    <dbReference type="NCBI Taxonomy" id="2652291"/>
    <lineage>
        <taxon>Bacteria</taxon>
        <taxon>Bacillati</taxon>
        <taxon>Bacillota</taxon>
        <taxon>Clostridia</taxon>
        <taxon>Eubacteriales</taxon>
        <taxon>Clostridiaceae</taxon>
        <taxon>Inconstantimicrobium</taxon>
    </lineage>
</organism>
<dbReference type="RefSeq" id="WP_154532128.1">
    <property type="nucleotide sequence ID" value="NZ_VULX01000025.1"/>
</dbReference>
<name>A0A7X2N024_9CLOT</name>
<reference evidence="1 2" key="1">
    <citation type="submission" date="2019-08" db="EMBL/GenBank/DDBJ databases">
        <title>In-depth cultivation of the pig gut microbiome towards novel bacterial diversity and tailored functional studies.</title>
        <authorList>
            <person name="Wylensek D."/>
            <person name="Hitch T.C.A."/>
            <person name="Clavel T."/>
        </authorList>
    </citation>
    <scope>NUCLEOTIDE SEQUENCE [LARGE SCALE GENOMIC DNA]</scope>
    <source>
        <strain evidence="1 2">WCA-383-APC-5B</strain>
    </source>
</reference>
<proteinExistence type="predicted"/>
<sequence>MDEQCIKMRQSVPNYIYLKYIIRNIGAASAVDMKVSVNGFSEKISIAKDETVNLFMIISMGKEETVPFSILLDYWDVEKRAHYNQEDGFEILVKGTEQIIKPKEHTLPTEIKNP</sequence>
<gene>
    <name evidence="1" type="ORF">FYJ33_12715</name>
</gene>
<protein>
    <submittedName>
        <fullName evidence="1">Uncharacterized protein</fullName>
    </submittedName>
</protein>
<evidence type="ECO:0000313" key="1">
    <source>
        <dbReference type="EMBL" id="MSR92233.1"/>
    </source>
</evidence>
<comment type="caution">
    <text evidence="1">The sequence shown here is derived from an EMBL/GenBank/DDBJ whole genome shotgun (WGS) entry which is preliminary data.</text>
</comment>
<dbReference type="AlphaFoldDB" id="A0A7X2N024"/>